<evidence type="ECO:0000313" key="2">
    <source>
        <dbReference type="EMBL" id="KPJ52831.1"/>
    </source>
</evidence>
<feature type="compositionally biased region" description="Basic and acidic residues" evidence="1">
    <location>
        <begin position="44"/>
        <end position="63"/>
    </location>
</feature>
<reference evidence="2 3" key="1">
    <citation type="journal article" date="2015" name="Microbiome">
        <title>Genomic resolution of linkages in carbon, nitrogen, and sulfur cycling among widespread estuary sediment bacteria.</title>
        <authorList>
            <person name="Baker B.J."/>
            <person name="Lazar C.S."/>
            <person name="Teske A.P."/>
            <person name="Dick G.J."/>
        </authorList>
    </citation>
    <scope>NUCLEOTIDE SEQUENCE [LARGE SCALE GENOMIC DNA]</scope>
    <source>
        <strain evidence="2">DG_24</strain>
    </source>
</reference>
<dbReference type="EMBL" id="LIZS01000040">
    <property type="protein sequence ID" value="KPJ52831.1"/>
    <property type="molecule type" value="Genomic_DNA"/>
</dbReference>
<name>A0A0S7WS70_UNCT6</name>
<proteinExistence type="predicted"/>
<dbReference type="AlphaFoldDB" id="A0A0S7WS70"/>
<protein>
    <submittedName>
        <fullName evidence="2">Uncharacterized protein</fullName>
    </submittedName>
</protein>
<sequence>MKALRITQEGPCNVRRDIECVHDLRDENKADHVTGVGRGQGARSTEKSPRREKERAWYEKGAS</sequence>
<evidence type="ECO:0000256" key="1">
    <source>
        <dbReference type="SAM" id="MobiDB-lite"/>
    </source>
</evidence>
<organism evidence="2 3">
    <name type="scientific">candidate division TA06 bacterium DG_24</name>
    <dbReference type="NCBI Taxonomy" id="1703770"/>
    <lineage>
        <taxon>Bacteria</taxon>
        <taxon>Bacteria division TA06</taxon>
    </lineage>
</organism>
<feature type="region of interest" description="Disordered" evidence="1">
    <location>
        <begin position="30"/>
        <end position="63"/>
    </location>
</feature>
<gene>
    <name evidence="2" type="ORF">AMJ39_06795</name>
</gene>
<accession>A0A0S7WS70</accession>
<evidence type="ECO:0000313" key="3">
    <source>
        <dbReference type="Proteomes" id="UP000052008"/>
    </source>
</evidence>
<dbReference type="Proteomes" id="UP000052008">
    <property type="component" value="Unassembled WGS sequence"/>
</dbReference>
<comment type="caution">
    <text evidence="2">The sequence shown here is derived from an EMBL/GenBank/DDBJ whole genome shotgun (WGS) entry which is preliminary data.</text>
</comment>